<protein>
    <submittedName>
        <fullName evidence="1">Uncharacterized protein</fullName>
    </submittedName>
</protein>
<name>A0A6J4HSE3_9SPHI</name>
<organism evidence="1">
    <name type="scientific">uncultured Cytophagales bacterium</name>
    <dbReference type="NCBI Taxonomy" id="158755"/>
    <lineage>
        <taxon>Bacteria</taxon>
        <taxon>Pseudomonadati</taxon>
        <taxon>Bacteroidota</taxon>
        <taxon>Sphingobacteriia</taxon>
        <taxon>Sphingobacteriales</taxon>
        <taxon>environmental samples</taxon>
    </lineage>
</organism>
<dbReference type="AlphaFoldDB" id="A0A6J4HSE3"/>
<dbReference type="EMBL" id="CADCTQ010000081">
    <property type="protein sequence ID" value="CAA9229799.1"/>
    <property type="molecule type" value="Genomic_DNA"/>
</dbReference>
<accession>A0A6J4HSE3</accession>
<evidence type="ECO:0000313" key="1">
    <source>
        <dbReference type="EMBL" id="CAA9229799.1"/>
    </source>
</evidence>
<reference evidence="1" key="1">
    <citation type="submission" date="2020-02" db="EMBL/GenBank/DDBJ databases">
        <authorList>
            <person name="Meier V. D."/>
        </authorList>
    </citation>
    <scope>NUCLEOTIDE SEQUENCE</scope>
    <source>
        <strain evidence="1">AVDCRST_MAG56</strain>
    </source>
</reference>
<gene>
    <name evidence="1" type="ORF">AVDCRST_MAG56-898</name>
</gene>
<proteinExistence type="predicted"/>
<sequence length="39" mass="4034">MGNAAAAASRSGRVRVFSADKRLTGDGLAAWQGSKKEVL</sequence>